<dbReference type="PANTHER" id="PTHR43283:SF3">
    <property type="entry name" value="BETA-LACTAMASE FAMILY PROTEIN (AFU_ORTHOLOGUE AFUA_5G07500)"/>
    <property type="match status" value="1"/>
</dbReference>
<dbReference type="Pfam" id="PF00144">
    <property type="entry name" value="Beta-lactamase"/>
    <property type="match status" value="1"/>
</dbReference>
<organism evidence="2">
    <name type="scientific">freshwater metagenome</name>
    <dbReference type="NCBI Taxonomy" id="449393"/>
    <lineage>
        <taxon>unclassified sequences</taxon>
        <taxon>metagenomes</taxon>
        <taxon>ecological metagenomes</taxon>
    </lineage>
</organism>
<proteinExistence type="predicted"/>
<dbReference type="InterPro" id="IPR001466">
    <property type="entry name" value="Beta-lactam-related"/>
</dbReference>
<dbReference type="Gene3D" id="3.40.710.10">
    <property type="entry name" value="DD-peptidase/beta-lactamase superfamily"/>
    <property type="match status" value="1"/>
</dbReference>
<sequence length="441" mass="46501">MIDPGDLVPELADLCRAHEIVGAAVGVSIGGERSVAVHGVTHVGTGVPVERATWFQAGSVTKAMTATAVAMLVADGSVGLDEPVISYVPEFRVHDEHATRAITVRHLLTHTAGFDGDVWPDHGDDDGALGRLVAGIAHLPQLSPPGRAFSYSNVGYAVLGRLVERVVAAPFAAALRTMVADAADARLEVDVRRLDPGTFAVGHLRGPEGWAPIEGVQGPACLAPAGSRTWATVDDLLRFGELHLGRRSPQHHEALVAMRQPHLAVPDPNNGGTMALGVLLDDRWGSPVVLHDGGVAGQSAYLRILPELDAVLVVMATGGVPQVFHRHVFRALARSRFGLEAPAAVAADPSIVIDAARVAGVYDATATRLELRAAGHGIEAEFRWRAGSDEVSSGWLPVRAANDRVLLAPFGGRDLVIVTPPAAEPCDHVLQSLRRVNRRAG</sequence>
<dbReference type="PANTHER" id="PTHR43283">
    <property type="entry name" value="BETA-LACTAMASE-RELATED"/>
    <property type="match status" value="1"/>
</dbReference>
<evidence type="ECO:0000259" key="1">
    <source>
        <dbReference type="Pfam" id="PF00144"/>
    </source>
</evidence>
<name>A0A6J6FKM2_9ZZZZ</name>
<dbReference type="SUPFAM" id="SSF56601">
    <property type="entry name" value="beta-lactamase/transpeptidase-like"/>
    <property type="match status" value="1"/>
</dbReference>
<gene>
    <name evidence="2" type="ORF">UFOPK1493_03342</name>
</gene>
<dbReference type="InterPro" id="IPR050789">
    <property type="entry name" value="Diverse_Enzym_Activities"/>
</dbReference>
<accession>A0A6J6FKM2</accession>
<dbReference type="EMBL" id="CAEZSR010000180">
    <property type="protein sequence ID" value="CAB4585008.1"/>
    <property type="molecule type" value="Genomic_DNA"/>
</dbReference>
<feature type="domain" description="Beta-lactamase-related" evidence="1">
    <location>
        <begin position="17"/>
        <end position="328"/>
    </location>
</feature>
<evidence type="ECO:0000313" key="2">
    <source>
        <dbReference type="EMBL" id="CAB4585008.1"/>
    </source>
</evidence>
<protein>
    <submittedName>
        <fullName evidence="2">Unannotated protein</fullName>
    </submittedName>
</protein>
<dbReference type="AlphaFoldDB" id="A0A6J6FKM2"/>
<dbReference type="InterPro" id="IPR012338">
    <property type="entry name" value="Beta-lactam/transpept-like"/>
</dbReference>
<reference evidence="2" key="1">
    <citation type="submission" date="2020-05" db="EMBL/GenBank/DDBJ databases">
        <authorList>
            <person name="Chiriac C."/>
            <person name="Salcher M."/>
            <person name="Ghai R."/>
            <person name="Kavagutti S V."/>
        </authorList>
    </citation>
    <scope>NUCLEOTIDE SEQUENCE</scope>
</reference>